<evidence type="ECO:0000313" key="1">
    <source>
        <dbReference type="EMBL" id="MST31626.1"/>
    </source>
</evidence>
<organism evidence="1 2">
    <name type="scientific">Acidiferrimicrobium australe</name>
    <dbReference type="NCBI Taxonomy" id="2664430"/>
    <lineage>
        <taxon>Bacteria</taxon>
        <taxon>Bacillati</taxon>
        <taxon>Actinomycetota</taxon>
        <taxon>Acidimicrobiia</taxon>
        <taxon>Acidimicrobiales</taxon>
        <taxon>Acidimicrobiaceae</taxon>
        <taxon>Acidiferrimicrobium</taxon>
    </lineage>
</organism>
<protein>
    <submittedName>
        <fullName evidence="1">Helix-turn-helix domain-containing protein</fullName>
    </submittedName>
</protein>
<keyword evidence="2" id="KW-1185">Reference proteome</keyword>
<evidence type="ECO:0000313" key="2">
    <source>
        <dbReference type="Proteomes" id="UP000437736"/>
    </source>
</evidence>
<name>A0ABW9QQ82_9ACTN</name>
<reference evidence="1 2" key="1">
    <citation type="submission" date="2019-11" db="EMBL/GenBank/DDBJ databases">
        <title>Acidiferrimicrobium australis gen. nov., sp. nov., an acidophilic and obligately heterotrophic, member of the Actinobacteria that catalyses dissimilatory oxido- reduction of iron isolated from metal-rich acidic water in Chile.</title>
        <authorList>
            <person name="Gonzalez D."/>
            <person name="Huber K."/>
            <person name="Hedrich S."/>
            <person name="Rojas-Villalobos C."/>
            <person name="Quatrini R."/>
            <person name="Dinamarca M.A."/>
            <person name="Schwarz A."/>
            <person name="Canales C."/>
            <person name="Nancucheo I."/>
        </authorList>
    </citation>
    <scope>NUCLEOTIDE SEQUENCE [LARGE SCALE GENOMIC DNA]</scope>
    <source>
        <strain evidence="1 2">USS-CCA1</strain>
    </source>
</reference>
<dbReference type="Proteomes" id="UP000437736">
    <property type="component" value="Unassembled WGS sequence"/>
</dbReference>
<gene>
    <name evidence="1" type="ORF">GHK86_02620</name>
</gene>
<dbReference type="EMBL" id="WJHE01000107">
    <property type="protein sequence ID" value="MST31626.1"/>
    <property type="molecule type" value="Genomic_DNA"/>
</dbReference>
<proteinExistence type="predicted"/>
<comment type="caution">
    <text evidence="1">The sequence shown here is derived from an EMBL/GenBank/DDBJ whole genome shotgun (WGS) entry which is preliminary data.</text>
</comment>
<sequence length="51" mass="5541">MAELLGVSTWAVYESVRRGEPPIPPIRVGRRLVWPKAAVDRLLDGASGRAA</sequence>
<accession>A0ABW9QQ82</accession>